<feature type="compositionally biased region" description="Basic and acidic residues" evidence="4">
    <location>
        <begin position="434"/>
        <end position="460"/>
    </location>
</feature>
<sequence length="811" mass="93343">MKDLYIADSLQNLDVIAQKDDVIYSLKKSHRFTHFANKILAQLLQCQDDEEKCYILCTRYIHLVDYLFKISDDRNHSELLHLSDYRKVKLRITELRKSLDERYNALSIGEPNTPSSPTALIPQTTNMKIGDAQEFRDKFISPRELFCILEKEKNFLLVDIRSQSDYANCRISAREGTVINIPGELIIAGLSANTLGHCLDNSIKDIWDKRDKFDIIILMDNDTQKYNYVGSKLERLRSFIVEWDSLRIYKQEPVVVNGGLREYVEWFPTTVDNSQVFLNQTNFEIDELLDLDCINYPESGSTKQMNLKIHDINSLSNLDSRIKGDFEDHGEGDENYNKLHSLSEGHLPLDFYNSKESLPVSPYKCLSEEAFRKDVPTPEPDVLFPPVVEGEQIQKPTPEVEEEAEIKEIMEGDKAALLRQARKAAKPRFGVGEPQEKGDRRRERPESSKGSSPREKEPRLNEPTGQDQFIFAKPAPPTIDRSFKPVQLIGDGYTGLRNLKNICYMNALLQCLKVIPIIKSVYVTTDRYITITTRSPPRVNYHFADVLRELWCGTSQQPRVFLIQEFKDRICEFAPMYDRGTHEDCFEFFMFLFNALSEDCSVDLPRLKMMTESEKAWYGHLQGRSSILIDNFYYQLKNTKVCCNCQKANHSFETDSTLMLPVSTKSGYLRDMVAEYLKENRLTDFSCSNCKSTGTIINKKELVVEPEVLVIVLKRYIANSDGTFRKNEAEVGFPMHDLQFGKSKYNLYGVVQHSGGMTYGHYFASVLLNDKKGTWAMFNDEAITLHSTNINEQTTIRTAVAGFFYVRKRIV</sequence>
<comment type="similarity">
    <text evidence="2">Belongs to the peptidase C19 family.</text>
</comment>
<name>A0A9P0CP62_9CUCU</name>
<evidence type="ECO:0000256" key="3">
    <source>
        <dbReference type="ARBA" id="ARBA00012759"/>
    </source>
</evidence>
<dbReference type="PANTHER" id="PTHR21646">
    <property type="entry name" value="UBIQUITIN CARBOXYL-TERMINAL HYDROLASE"/>
    <property type="match status" value="1"/>
</dbReference>
<evidence type="ECO:0000256" key="4">
    <source>
        <dbReference type="SAM" id="MobiDB-lite"/>
    </source>
</evidence>
<feature type="region of interest" description="Disordered" evidence="4">
    <location>
        <begin position="421"/>
        <end position="477"/>
    </location>
</feature>
<dbReference type="GO" id="GO:0016579">
    <property type="term" value="P:protein deubiquitination"/>
    <property type="evidence" value="ECO:0007669"/>
    <property type="project" value="InterPro"/>
</dbReference>
<dbReference type="InterPro" id="IPR001394">
    <property type="entry name" value="Peptidase_C19_UCH"/>
</dbReference>
<dbReference type="Gene3D" id="1.20.58.80">
    <property type="entry name" value="Phosphotransferase system, lactose/cellobiose-type IIA subunit"/>
    <property type="match status" value="1"/>
</dbReference>
<evidence type="ECO:0000313" key="7">
    <source>
        <dbReference type="Proteomes" id="UP001153636"/>
    </source>
</evidence>
<dbReference type="OrthoDB" id="6686792at2759"/>
<dbReference type="CDD" id="cd02257">
    <property type="entry name" value="Peptidase_C19"/>
    <property type="match status" value="1"/>
</dbReference>
<proteinExistence type="inferred from homology"/>
<dbReference type="InterPro" id="IPR018200">
    <property type="entry name" value="USP_CS"/>
</dbReference>
<keyword evidence="7" id="KW-1185">Reference proteome</keyword>
<dbReference type="PANTHER" id="PTHR21646:SF46">
    <property type="entry name" value="UBIQUITIN CARBOXYL-TERMINAL HYDROLASE"/>
    <property type="match status" value="1"/>
</dbReference>
<dbReference type="GO" id="GO:0004843">
    <property type="term" value="F:cysteine-type deubiquitinase activity"/>
    <property type="evidence" value="ECO:0007669"/>
    <property type="project" value="UniProtKB-EC"/>
</dbReference>
<comment type="catalytic activity">
    <reaction evidence="1">
        <text>Thiol-dependent hydrolysis of ester, thioester, amide, peptide and isopeptide bonds formed by the C-terminal Gly of ubiquitin (a 76-residue protein attached to proteins as an intracellular targeting signal).</text>
        <dbReference type="EC" id="3.4.19.12"/>
    </reaction>
</comment>
<gene>
    <name evidence="6" type="ORF">PSYICH_LOCUS4549</name>
</gene>
<dbReference type="SUPFAM" id="SSF54001">
    <property type="entry name" value="Cysteine proteinases"/>
    <property type="match status" value="1"/>
</dbReference>
<feature type="domain" description="USP" evidence="5">
    <location>
        <begin position="494"/>
        <end position="808"/>
    </location>
</feature>
<dbReference type="InterPro" id="IPR050185">
    <property type="entry name" value="Ub_carboxyl-term_hydrolase"/>
</dbReference>
<accession>A0A9P0CP62</accession>
<dbReference type="PROSITE" id="PS00973">
    <property type="entry name" value="USP_2"/>
    <property type="match status" value="1"/>
</dbReference>
<dbReference type="SUPFAM" id="SSF140856">
    <property type="entry name" value="USP8 N-terminal domain-like"/>
    <property type="match status" value="1"/>
</dbReference>
<dbReference type="InterPro" id="IPR036873">
    <property type="entry name" value="Rhodanese-like_dom_sf"/>
</dbReference>
<dbReference type="EC" id="3.4.19.12" evidence="3"/>
<dbReference type="InterPro" id="IPR028889">
    <property type="entry name" value="USP"/>
</dbReference>
<evidence type="ECO:0000313" key="6">
    <source>
        <dbReference type="EMBL" id="CAH1103360.1"/>
    </source>
</evidence>
<protein>
    <recommendedName>
        <fullName evidence="3">ubiquitinyl hydrolase 1</fullName>
        <ecNumber evidence="3">3.4.19.12</ecNumber>
    </recommendedName>
</protein>
<evidence type="ECO:0000256" key="1">
    <source>
        <dbReference type="ARBA" id="ARBA00000707"/>
    </source>
</evidence>
<dbReference type="EMBL" id="OV651826">
    <property type="protein sequence ID" value="CAH1103360.1"/>
    <property type="molecule type" value="Genomic_DNA"/>
</dbReference>
<dbReference type="Pfam" id="PF00443">
    <property type="entry name" value="UCH"/>
    <property type="match status" value="1"/>
</dbReference>
<evidence type="ECO:0000256" key="2">
    <source>
        <dbReference type="ARBA" id="ARBA00009085"/>
    </source>
</evidence>
<reference evidence="6" key="1">
    <citation type="submission" date="2022-01" db="EMBL/GenBank/DDBJ databases">
        <authorList>
            <person name="King R."/>
        </authorList>
    </citation>
    <scope>NUCLEOTIDE SEQUENCE</scope>
</reference>
<dbReference type="InterPro" id="IPR015063">
    <property type="entry name" value="USP8_dimer"/>
</dbReference>
<dbReference type="Gene3D" id="3.40.250.10">
    <property type="entry name" value="Rhodanese-like domain"/>
    <property type="match status" value="1"/>
</dbReference>
<dbReference type="Pfam" id="PF08969">
    <property type="entry name" value="USP8_dimer"/>
    <property type="match status" value="1"/>
</dbReference>
<dbReference type="Proteomes" id="UP001153636">
    <property type="component" value="Chromosome 14"/>
</dbReference>
<dbReference type="Gene3D" id="3.90.70.10">
    <property type="entry name" value="Cysteine proteinases"/>
    <property type="match status" value="1"/>
</dbReference>
<organism evidence="6 7">
    <name type="scientific">Psylliodes chrysocephalus</name>
    <dbReference type="NCBI Taxonomy" id="3402493"/>
    <lineage>
        <taxon>Eukaryota</taxon>
        <taxon>Metazoa</taxon>
        <taxon>Ecdysozoa</taxon>
        <taxon>Arthropoda</taxon>
        <taxon>Hexapoda</taxon>
        <taxon>Insecta</taxon>
        <taxon>Pterygota</taxon>
        <taxon>Neoptera</taxon>
        <taxon>Endopterygota</taxon>
        <taxon>Coleoptera</taxon>
        <taxon>Polyphaga</taxon>
        <taxon>Cucujiformia</taxon>
        <taxon>Chrysomeloidea</taxon>
        <taxon>Chrysomelidae</taxon>
        <taxon>Galerucinae</taxon>
        <taxon>Alticini</taxon>
        <taxon>Psylliodes</taxon>
    </lineage>
</organism>
<dbReference type="AlphaFoldDB" id="A0A9P0CP62"/>
<dbReference type="PROSITE" id="PS50235">
    <property type="entry name" value="USP_3"/>
    <property type="match status" value="1"/>
</dbReference>
<dbReference type="SUPFAM" id="SSF52821">
    <property type="entry name" value="Rhodanese/Cell cycle control phosphatase"/>
    <property type="match status" value="1"/>
</dbReference>
<evidence type="ECO:0000259" key="5">
    <source>
        <dbReference type="PROSITE" id="PS50235"/>
    </source>
</evidence>
<dbReference type="InterPro" id="IPR038765">
    <property type="entry name" value="Papain-like_cys_pep_sf"/>
</dbReference>